<comment type="caution">
    <text evidence="4">The sequence shown here is derived from an EMBL/GenBank/DDBJ whole genome shotgun (WGS) entry which is preliminary data.</text>
</comment>
<dbReference type="PROSITE" id="PS50977">
    <property type="entry name" value="HTH_TETR_2"/>
    <property type="match status" value="1"/>
</dbReference>
<dbReference type="GO" id="GO:0003677">
    <property type="term" value="F:DNA binding"/>
    <property type="evidence" value="ECO:0007669"/>
    <property type="project" value="UniProtKB-UniRule"/>
</dbReference>
<feature type="domain" description="HTH tetR-type" evidence="3">
    <location>
        <begin position="1"/>
        <end position="51"/>
    </location>
</feature>
<organism evidence="4 5">
    <name type="scientific">Kutzneria buriramensis</name>
    <dbReference type="NCBI Taxonomy" id="1045776"/>
    <lineage>
        <taxon>Bacteria</taxon>
        <taxon>Bacillati</taxon>
        <taxon>Actinomycetota</taxon>
        <taxon>Actinomycetes</taxon>
        <taxon>Pseudonocardiales</taxon>
        <taxon>Pseudonocardiaceae</taxon>
        <taxon>Kutzneria</taxon>
    </lineage>
</organism>
<evidence type="ECO:0000256" key="2">
    <source>
        <dbReference type="PROSITE-ProRule" id="PRU00335"/>
    </source>
</evidence>
<dbReference type="InterPro" id="IPR009057">
    <property type="entry name" value="Homeodomain-like_sf"/>
</dbReference>
<feature type="DNA-binding region" description="H-T-H motif" evidence="2">
    <location>
        <begin position="14"/>
        <end position="33"/>
    </location>
</feature>
<proteinExistence type="predicted"/>
<dbReference type="InterPro" id="IPR036271">
    <property type="entry name" value="Tet_transcr_reg_TetR-rel_C_sf"/>
</dbReference>
<evidence type="ECO:0000256" key="1">
    <source>
        <dbReference type="ARBA" id="ARBA00023125"/>
    </source>
</evidence>
<protein>
    <submittedName>
        <fullName evidence="4">AcrR family transcriptional regulator</fullName>
    </submittedName>
</protein>
<dbReference type="Proteomes" id="UP000256269">
    <property type="component" value="Unassembled WGS sequence"/>
</dbReference>
<dbReference type="InterPro" id="IPR001647">
    <property type="entry name" value="HTH_TetR"/>
</dbReference>
<keyword evidence="1 2" id="KW-0238">DNA-binding</keyword>
<keyword evidence="5" id="KW-1185">Reference proteome</keyword>
<sequence length="193" mass="20504">MAAPIALREGHTVPLAAIAARAGVGVATLYRSFADRDALLYALQLRAYGILNRILDEVEPLGLSGLDSVGEFLTRALAVGDQLVLPLHGAPPLVSAEATAARQAIDRRLERFIERGRAEHGIRAPVNATDVIVFSAMITRPLPHNPGWPRLAARQVANFLNGLAGNGPIEVPGPAVPQAEIERAFASDAWADD</sequence>
<dbReference type="AlphaFoldDB" id="A0A3E0HIP6"/>
<evidence type="ECO:0000313" key="5">
    <source>
        <dbReference type="Proteomes" id="UP000256269"/>
    </source>
</evidence>
<reference evidence="4 5" key="1">
    <citation type="submission" date="2018-08" db="EMBL/GenBank/DDBJ databases">
        <title>Genomic Encyclopedia of Archaeal and Bacterial Type Strains, Phase II (KMG-II): from individual species to whole genera.</title>
        <authorList>
            <person name="Goeker M."/>
        </authorList>
    </citation>
    <scope>NUCLEOTIDE SEQUENCE [LARGE SCALE GENOMIC DNA]</scope>
    <source>
        <strain evidence="4 5">DSM 45791</strain>
    </source>
</reference>
<dbReference type="EMBL" id="QUNO01000007">
    <property type="protein sequence ID" value="REH46278.1"/>
    <property type="molecule type" value="Genomic_DNA"/>
</dbReference>
<dbReference type="RefSeq" id="WP_170217691.1">
    <property type="nucleotide sequence ID" value="NZ_CP144375.1"/>
</dbReference>
<dbReference type="SUPFAM" id="SSF48498">
    <property type="entry name" value="Tetracyclin repressor-like, C-terminal domain"/>
    <property type="match status" value="1"/>
</dbReference>
<dbReference type="Pfam" id="PF00440">
    <property type="entry name" value="TetR_N"/>
    <property type="match status" value="1"/>
</dbReference>
<gene>
    <name evidence="4" type="ORF">BCF44_107411</name>
</gene>
<dbReference type="Gene3D" id="1.10.357.10">
    <property type="entry name" value="Tetracycline Repressor, domain 2"/>
    <property type="match status" value="1"/>
</dbReference>
<name>A0A3E0HIP6_9PSEU</name>
<dbReference type="SUPFAM" id="SSF46689">
    <property type="entry name" value="Homeodomain-like"/>
    <property type="match status" value="1"/>
</dbReference>
<evidence type="ECO:0000313" key="4">
    <source>
        <dbReference type="EMBL" id="REH46278.1"/>
    </source>
</evidence>
<evidence type="ECO:0000259" key="3">
    <source>
        <dbReference type="PROSITE" id="PS50977"/>
    </source>
</evidence>
<accession>A0A3E0HIP6</accession>